<dbReference type="GO" id="GO:0043169">
    <property type="term" value="F:cation binding"/>
    <property type="evidence" value="ECO:0007669"/>
    <property type="project" value="InterPro"/>
</dbReference>
<keyword evidence="5 10" id="KW-0321">Glycogen metabolism</keyword>
<reference evidence="13 14" key="1">
    <citation type="submission" date="2017-03" db="EMBL/GenBank/DDBJ databases">
        <title>Genome sequence of Clostridium oryzae DSM 28571.</title>
        <authorList>
            <person name="Poehlein A."/>
            <person name="Daniel R."/>
        </authorList>
    </citation>
    <scope>NUCLEOTIDE SEQUENCE [LARGE SCALE GENOMIC DNA]</scope>
    <source>
        <strain evidence="13 14">DSM 28571</strain>
    </source>
</reference>
<keyword evidence="9 10" id="KW-0119">Carbohydrate metabolism</keyword>
<dbReference type="InterPro" id="IPR044143">
    <property type="entry name" value="GlgB_N_E_set_prok"/>
</dbReference>
<organism evidence="13 14">
    <name type="scientific">Clostridium oryzae</name>
    <dbReference type="NCBI Taxonomy" id="1450648"/>
    <lineage>
        <taxon>Bacteria</taxon>
        <taxon>Bacillati</taxon>
        <taxon>Bacillota</taxon>
        <taxon>Clostridia</taxon>
        <taxon>Eubacteriales</taxon>
        <taxon>Clostridiaceae</taxon>
        <taxon>Clostridium</taxon>
    </lineage>
</organism>
<comment type="pathway">
    <text evidence="3 10">Glycan biosynthesis; glycogen biosynthesis.</text>
</comment>
<dbReference type="EMBL" id="MZGV01000003">
    <property type="protein sequence ID" value="OPJ64603.1"/>
    <property type="molecule type" value="Genomic_DNA"/>
</dbReference>
<comment type="function">
    <text evidence="2 10">Catalyzes the formation of the alpha-1,6-glucosidic linkages in glycogen by scission of a 1,4-alpha-linked oligosaccharide from growing alpha-1,4-glucan chains and the subsequent attachment of the oligosaccharide to the alpha-1,6 position.</text>
</comment>
<dbReference type="SUPFAM" id="SSF51011">
    <property type="entry name" value="Glycosyl hydrolase domain"/>
    <property type="match status" value="1"/>
</dbReference>
<dbReference type="PIRSF" id="PIRSF000463">
    <property type="entry name" value="GlgB"/>
    <property type="match status" value="1"/>
</dbReference>
<dbReference type="SMART" id="SM00642">
    <property type="entry name" value="Aamy"/>
    <property type="match status" value="1"/>
</dbReference>
<dbReference type="InterPro" id="IPR013783">
    <property type="entry name" value="Ig-like_fold"/>
</dbReference>
<dbReference type="SUPFAM" id="SSF81296">
    <property type="entry name" value="E set domains"/>
    <property type="match status" value="1"/>
</dbReference>
<evidence type="ECO:0000256" key="8">
    <source>
        <dbReference type="ARBA" id="ARBA00023056"/>
    </source>
</evidence>
<evidence type="ECO:0000259" key="12">
    <source>
        <dbReference type="SMART" id="SM00642"/>
    </source>
</evidence>
<evidence type="ECO:0000256" key="7">
    <source>
        <dbReference type="ARBA" id="ARBA00022679"/>
    </source>
</evidence>
<dbReference type="Gene3D" id="3.20.20.80">
    <property type="entry name" value="Glycosidases"/>
    <property type="match status" value="1"/>
</dbReference>
<dbReference type="Proteomes" id="UP000190080">
    <property type="component" value="Unassembled WGS sequence"/>
</dbReference>
<dbReference type="GO" id="GO:0003844">
    <property type="term" value="F:1,4-alpha-glucan branching enzyme activity"/>
    <property type="evidence" value="ECO:0007669"/>
    <property type="project" value="UniProtKB-UniRule"/>
</dbReference>
<dbReference type="EC" id="2.4.1.18" evidence="10"/>
<gene>
    <name evidence="10 13" type="primary">glgB</name>
    <name evidence="13" type="ORF">CLORY_04710</name>
</gene>
<comment type="caution">
    <text evidence="13">The sequence shown here is derived from an EMBL/GenBank/DDBJ whole genome shotgun (WGS) entry which is preliminary data.</text>
</comment>
<evidence type="ECO:0000256" key="9">
    <source>
        <dbReference type="ARBA" id="ARBA00023277"/>
    </source>
</evidence>
<dbReference type="Pfam" id="PF00128">
    <property type="entry name" value="Alpha-amylase"/>
    <property type="match status" value="1"/>
</dbReference>
<evidence type="ECO:0000313" key="14">
    <source>
        <dbReference type="Proteomes" id="UP000190080"/>
    </source>
</evidence>
<dbReference type="Gene3D" id="2.60.40.1180">
    <property type="entry name" value="Golgi alpha-mannosidase II"/>
    <property type="match status" value="1"/>
</dbReference>
<dbReference type="PANTHER" id="PTHR43651">
    <property type="entry name" value="1,4-ALPHA-GLUCAN-BRANCHING ENZYME"/>
    <property type="match status" value="1"/>
</dbReference>
<dbReference type="CDD" id="cd11322">
    <property type="entry name" value="AmyAc_Glg_BE"/>
    <property type="match status" value="1"/>
</dbReference>
<evidence type="ECO:0000313" key="13">
    <source>
        <dbReference type="EMBL" id="OPJ64603.1"/>
    </source>
</evidence>
<name>A0A1V4IXH9_9CLOT</name>
<evidence type="ECO:0000256" key="6">
    <source>
        <dbReference type="ARBA" id="ARBA00022676"/>
    </source>
</evidence>
<sequence>MMKNDIFRERVNFDYNKFIKGECSSAYNFFGCHLTEENGKKGAHFAVFAPGAKEVRLVGDFNDWNGQRFIMNKDKCGIWYLFVEKIIPGNTYMYEIVGHNNKKVLKSDPYAFYSQLRPQNASQVECLDNYKWNDENWLCGRKNINIYKRPVNIYEVHAGSWKTNDGVPYGYRQLADELTAYVKDMGYTHIELLPLTEHPLDESWGYQTTGYYSLTSRYGSNEDFMYFVNKCHECGIGVILDWAPGHFCKDEHGLYNFDGNYLFESDNEKLRENYDWGTANFDFKKGHVRSFLISNAVFWFRKYHIDGIRVDAVANIMYLNYGKKNDLDIKNEFGGYENLDAIKFLKTLNEKVFESVDNPLMIAEDSSIQSMVTAPTYMGGIGFNYKWNMGWMNETLKYMEKDPVYRKWHHNSVTFTISYTYSENFILPLSHDEVVHGKKSLIDKMPGDYWQKFANLRVLYGYMMAHPGKKLLFMGSEFAQFIEWNCKQQLDWLLLEYPAHDAMRFYVKSLNHFYLKDKTFWELDHSKEGFEWIDCQNYEQSVISFIRKAEDGDFSIIVCNFTPVTRYDYKIGVPKLGDYKEVFNSDRKEFGGSGETVEGILCAEKEKWNNEQYSIKTKIPPLGFVVIKPR</sequence>
<evidence type="ECO:0000256" key="5">
    <source>
        <dbReference type="ARBA" id="ARBA00022600"/>
    </source>
</evidence>
<dbReference type="InterPro" id="IPR037439">
    <property type="entry name" value="Branching_enzy"/>
</dbReference>
<dbReference type="GO" id="GO:0005829">
    <property type="term" value="C:cytosol"/>
    <property type="evidence" value="ECO:0007669"/>
    <property type="project" value="TreeGrafter"/>
</dbReference>
<dbReference type="GO" id="GO:0005978">
    <property type="term" value="P:glycogen biosynthetic process"/>
    <property type="evidence" value="ECO:0007669"/>
    <property type="project" value="UniProtKB-UniRule"/>
</dbReference>
<feature type="active site" description="Nucleophile" evidence="10 11">
    <location>
        <position position="311"/>
    </location>
</feature>
<dbReference type="NCBIfam" id="NF008967">
    <property type="entry name" value="PRK12313.1"/>
    <property type="match status" value="1"/>
</dbReference>
<comment type="subunit">
    <text evidence="10">Monomer.</text>
</comment>
<dbReference type="InterPro" id="IPR017853">
    <property type="entry name" value="GH"/>
</dbReference>
<dbReference type="Pfam" id="PF02922">
    <property type="entry name" value="CBM_48"/>
    <property type="match status" value="1"/>
</dbReference>
<dbReference type="AlphaFoldDB" id="A0A1V4IXH9"/>
<dbReference type="RefSeq" id="WP_079421927.1">
    <property type="nucleotide sequence ID" value="NZ_MZGV01000003.1"/>
</dbReference>
<accession>A0A1V4IXH9</accession>
<dbReference type="InterPro" id="IPR006047">
    <property type="entry name" value="GH13_cat_dom"/>
</dbReference>
<comment type="catalytic activity">
    <reaction evidence="1 10">
        <text>Transfers a segment of a (1-&gt;4)-alpha-D-glucan chain to a primary hydroxy group in a similar glucan chain.</text>
        <dbReference type="EC" id="2.4.1.18"/>
    </reaction>
</comment>
<dbReference type="InterPro" id="IPR006048">
    <property type="entry name" value="A-amylase/branching_C"/>
</dbReference>
<protein>
    <recommendedName>
        <fullName evidence="10">1,4-alpha-glucan branching enzyme GlgB</fullName>
        <ecNumber evidence="10">2.4.1.18</ecNumber>
    </recommendedName>
    <alternativeName>
        <fullName evidence="10">1,4-alpha-D-glucan:1,4-alpha-D-glucan 6-glucosyl-transferase</fullName>
    </alternativeName>
    <alternativeName>
        <fullName evidence="10">Alpha-(1-&gt;4)-glucan branching enzyme</fullName>
    </alternativeName>
    <alternativeName>
        <fullName evidence="10">Glycogen branching enzyme</fullName>
        <shortName evidence="10">BE</shortName>
    </alternativeName>
</protein>
<dbReference type="InterPro" id="IPR006407">
    <property type="entry name" value="GlgB"/>
</dbReference>
<proteinExistence type="inferred from homology"/>
<comment type="similarity">
    <text evidence="4 10">Belongs to the glycosyl hydrolase 13 family. GlgB subfamily.</text>
</comment>
<evidence type="ECO:0000256" key="1">
    <source>
        <dbReference type="ARBA" id="ARBA00000826"/>
    </source>
</evidence>
<dbReference type="Gene3D" id="2.60.40.10">
    <property type="entry name" value="Immunoglobulins"/>
    <property type="match status" value="1"/>
</dbReference>
<evidence type="ECO:0000256" key="4">
    <source>
        <dbReference type="ARBA" id="ARBA00009000"/>
    </source>
</evidence>
<keyword evidence="7 10" id="KW-0808">Transferase</keyword>
<dbReference type="UniPathway" id="UPA00164"/>
<dbReference type="GO" id="GO:0004553">
    <property type="term" value="F:hydrolase activity, hydrolyzing O-glycosyl compounds"/>
    <property type="evidence" value="ECO:0007669"/>
    <property type="project" value="InterPro"/>
</dbReference>
<dbReference type="Pfam" id="PF02806">
    <property type="entry name" value="Alpha-amylase_C"/>
    <property type="match status" value="1"/>
</dbReference>
<dbReference type="NCBIfam" id="TIGR01515">
    <property type="entry name" value="branching_enzym"/>
    <property type="match status" value="1"/>
</dbReference>
<dbReference type="HAMAP" id="MF_00685">
    <property type="entry name" value="GlgB"/>
    <property type="match status" value="1"/>
</dbReference>
<keyword evidence="8 10" id="KW-0320">Glycogen biosynthesis</keyword>
<feature type="active site" description="Proton donor" evidence="10 11">
    <location>
        <position position="364"/>
    </location>
</feature>
<dbReference type="PANTHER" id="PTHR43651:SF3">
    <property type="entry name" value="1,4-ALPHA-GLUCAN-BRANCHING ENZYME"/>
    <property type="match status" value="1"/>
</dbReference>
<feature type="domain" description="Glycosyl hydrolase family 13 catalytic" evidence="12">
    <location>
        <begin position="152"/>
        <end position="504"/>
    </location>
</feature>
<evidence type="ECO:0000256" key="3">
    <source>
        <dbReference type="ARBA" id="ARBA00004964"/>
    </source>
</evidence>
<evidence type="ECO:0000256" key="11">
    <source>
        <dbReference type="PIRSR" id="PIRSR000463-1"/>
    </source>
</evidence>
<keyword evidence="14" id="KW-1185">Reference proteome</keyword>
<keyword evidence="6 10" id="KW-0328">Glycosyltransferase</keyword>
<dbReference type="FunFam" id="3.20.20.80:FF:000003">
    <property type="entry name" value="1,4-alpha-glucan branching enzyme GlgB"/>
    <property type="match status" value="1"/>
</dbReference>
<dbReference type="InterPro" id="IPR013780">
    <property type="entry name" value="Glyco_hydro_b"/>
</dbReference>
<dbReference type="STRING" id="1450648.CLORY_04710"/>
<dbReference type="CDD" id="cd02855">
    <property type="entry name" value="E_set_GBE_prok_N"/>
    <property type="match status" value="1"/>
</dbReference>
<dbReference type="InterPro" id="IPR004193">
    <property type="entry name" value="Glyco_hydro_13_N"/>
</dbReference>
<dbReference type="FunFam" id="2.60.40.1180:FF:000002">
    <property type="entry name" value="1,4-alpha-glucan branching enzyme GlgB"/>
    <property type="match status" value="1"/>
</dbReference>
<dbReference type="InterPro" id="IPR014756">
    <property type="entry name" value="Ig_E-set"/>
</dbReference>
<evidence type="ECO:0000256" key="10">
    <source>
        <dbReference type="HAMAP-Rule" id="MF_00685"/>
    </source>
</evidence>
<dbReference type="SUPFAM" id="SSF51445">
    <property type="entry name" value="(Trans)glycosidases"/>
    <property type="match status" value="1"/>
</dbReference>
<evidence type="ECO:0000256" key="2">
    <source>
        <dbReference type="ARBA" id="ARBA00002953"/>
    </source>
</evidence>
<dbReference type="NCBIfam" id="NF003811">
    <property type="entry name" value="PRK05402.1"/>
    <property type="match status" value="1"/>
</dbReference>